<keyword evidence="1" id="KW-0472">Membrane</keyword>
<dbReference type="AlphaFoldDB" id="X0VGZ6"/>
<comment type="caution">
    <text evidence="2">The sequence shown here is derived from an EMBL/GenBank/DDBJ whole genome shotgun (WGS) entry which is preliminary data.</text>
</comment>
<reference evidence="2" key="1">
    <citation type="journal article" date="2014" name="Front. Microbiol.">
        <title>High frequency of phylogenetically diverse reductive dehalogenase-homologous genes in deep subseafloor sedimentary metagenomes.</title>
        <authorList>
            <person name="Kawai M."/>
            <person name="Futagami T."/>
            <person name="Toyoda A."/>
            <person name="Takaki Y."/>
            <person name="Nishi S."/>
            <person name="Hori S."/>
            <person name="Arai W."/>
            <person name="Tsubouchi T."/>
            <person name="Morono Y."/>
            <person name="Uchiyama I."/>
            <person name="Ito T."/>
            <person name="Fujiyama A."/>
            <person name="Inagaki F."/>
            <person name="Takami H."/>
        </authorList>
    </citation>
    <scope>NUCLEOTIDE SEQUENCE</scope>
    <source>
        <strain evidence="2">Expedition CK06-06</strain>
    </source>
</reference>
<accession>X0VGZ6</accession>
<feature type="transmembrane region" description="Helical" evidence="1">
    <location>
        <begin position="74"/>
        <end position="95"/>
    </location>
</feature>
<keyword evidence="1" id="KW-1133">Transmembrane helix</keyword>
<protein>
    <recommendedName>
        <fullName evidence="3">Zinc metallopeptidase</fullName>
    </recommendedName>
</protein>
<name>X0VGZ6_9ZZZZ</name>
<dbReference type="PANTHER" id="PTHR36434">
    <property type="entry name" value="MEMBRANE PROTEASE YUGP-RELATED"/>
    <property type="match status" value="1"/>
</dbReference>
<sequence length="159" mass="17033">DPRHKVLRLSQGVYQTRSVAAVAIAAHELGHAMQDQEGYLPLQIRSAMIPAVNIGSTLGWIFIFLGIFLQWTGLAWVGVAVFSAGALFSLATLPVELNASARAKKLLVQTGIIVGQDEQKGVNKVLNAAALTYIAALLTSVMQLLYFTSLVGGMGGRRR</sequence>
<organism evidence="2">
    <name type="scientific">marine sediment metagenome</name>
    <dbReference type="NCBI Taxonomy" id="412755"/>
    <lineage>
        <taxon>unclassified sequences</taxon>
        <taxon>metagenomes</taxon>
        <taxon>ecological metagenomes</taxon>
    </lineage>
</organism>
<dbReference type="PANTHER" id="PTHR36434:SF1">
    <property type="entry name" value="MEMBRANE PROTEASE YUGP-RELATED"/>
    <property type="match status" value="1"/>
</dbReference>
<evidence type="ECO:0000313" key="2">
    <source>
        <dbReference type="EMBL" id="GAG17545.1"/>
    </source>
</evidence>
<evidence type="ECO:0000256" key="1">
    <source>
        <dbReference type="SAM" id="Phobius"/>
    </source>
</evidence>
<dbReference type="InterPro" id="IPR007395">
    <property type="entry name" value="Zn_peptidase_2"/>
</dbReference>
<dbReference type="EMBL" id="BARS01034021">
    <property type="protein sequence ID" value="GAG17545.1"/>
    <property type="molecule type" value="Genomic_DNA"/>
</dbReference>
<proteinExistence type="predicted"/>
<dbReference type="Pfam" id="PF04298">
    <property type="entry name" value="Zn_peptidase_2"/>
    <property type="match status" value="1"/>
</dbReference>
<keyword evidence="1" id="KW-0812">Transmembrane</keyword>
<gene>
    <name evidence="2" type="ORF">S01H1_52620</name>
</gene>
<feature type="non-terminal residue" evidence="2">
    <location>
        <position position="1"/>
    </location>
</feature>
<evidence type="ECO:0008006" key="3">
    <source>
        <dbReference type="Google" id="ProtNLM"/>
    </source>
</evidence>
<feature type="transmembrane region" description="Helical" evidence="1">
    <location>
        <begin position="125"/>
        <end position="147"/>
    </location>
</feature>
<feature type="transmembrane region" description="Helical" evidence="1">
    <location>
        <begin position="47"/>
        <end position="68"/>
    </location>
</feature>